<evidence type="ECO:0000313" key="2">
    <source>
        <dbReference type="Proteomes" id="UP001434883"/>
    </source>
</evidence>
<reference evidence="1 2" key="1">
    <citation type="submission" date="2021-06" db="EMBL/GenBank/DDBJ databases">
        <authorList>
            <person name="Palmer J.M."/>
        </authorList>
    </citation>
    <scope>NUCLEOTIDE SEQUENCE [LARGE SCALE GENOMIC DNA]</scope>
    <source>
        <strain evidence="1 2">XC_2019</strain>
        <tissue evidence="1">Muscle</tissue>
    </source>
</reference>
<gene>
    <name evidence="1" type="ORF">XENOCAPTIV_017639</name>
</gene>
<dbReference type="InterPro" id="IPR011993">
    <property type="entry name" value="PH-like_dom_sf"/>
</dbReference>
<dbReference type="Gene3D" id="2.30.29.30">
    <property type="entry name" value="Pleckstrin-homology domain (PH domain)/Phosphotyrosine-binding domain (PTB)"/>
    <property type="match status" value="1"/>
</dbReference>
<dbReference type="EMBL" id="JAHRIN010020484">
    <property type="protein sequence ID" value="MEQ2198745.1"/>
    <property type="molecule type" value="Genomic_DNA"/>
</dbReference>
<organism evidence="1 2">
    <name type="scientific">Xenoophorus captivus</name>
    <dbReference type="NCBI Taxonomy" id="1517983"/>
    <lineage>
        <taxon>Eukaryota</taxon>
        <taxon>Metazoa</taxon>
        <taxon>Chordata</taxon>
        <taxon>Craniata</taxon>
        <taxon>Vertebrata</taxon>
        <taxon>Euteleostomi</taxon>
        <taxon>Actinopterygii</taxon>
        <taxon>Neopterygii</taxon>
        <taxon>Teleostei</taxon>
        <taxon>Neoteleostei</taxon>
        <taxon>Acanthomorphata</taxon>
        <taxon>Ovalentaria</taxon>
        <taxon>Atherinomorphae</taxon>
        <taxon>Cyprinodontiformes</taxon>
        <taxon>Goodeidae</taxon>
        <taxon>Xenoophorus</taxon>
    </lineage>
</organism>
<evidence type="ECO:0000313" key="1">
    <source>
        <dbReference type="EMBL" id="MEQ2198745.1"/>
    </source>
</evidence>
<dbReference type="Proteomes" id="UP001434883">
    <property type="component" value="Unassembled WGS sequence"/>
</dbReference>
<name>A0ABV0QSE9_9TELE</name>
<proteinExistence type="predicted"/>
<comment type="caution">
    <text evidence="1">The sequence shown here is derived from an EMBL/GenBank/DDBJ whole genome shotgun (WGS) entry which is preliminary data.</text>
</comment>
<keyword evidence="2" id="KW-1185">Reference proteome</keyword>
<protein>
    <submittedName>
        <fullName evidence="1">Uncharacterized protein</fullName>
    </submittedName>
</protein>
<sequence length="122" mass="13406">MLDFVVIVEKPSLLNDVCVCVCVPAGEDHISGMSHCSPTLILSRDVFLRPPAAAVRSGSSFMESHTKTGKVFLQPRKPNKKWKPVWLSLFPHSSCGVGRLEIRDLGGKVHVIINPIKQTSET</sequence>
<accession>A0ABV0QSE9</accession>